<dbReference type="AlphaFoldDB" id="A0AAV5IER9"/>
<evidence type="ECO:0008006" key="11">
    <source>
        <dbReference type="Google" id="ProtNLM"/>
    </source>
</evidence>
<dbReference type="Proteomes" id="UP001054252">
    <property type="component" value="Unassembled WGS sequence"/>
</dbReference>
<dbReference type="Pfam" id="PF00657">
    <property type="entry name" value="Lipase_GDSL"/>
    <property type="match status" value="2"/>
</dbReference>
<keyword evidence="10" id="KW-1185">Reference proteome</keyword>
<dbReference type="InterPro" id="IPR001087">
    <property type="entry name" value="GDSL"/>
</dbReference>
<keyword evidence="6" id="KW-0442">Lipid degradation</keyword>
<keyword evidence="7" id="KW-0443">Lipid metabolism</keyword>
<name>A0AAV5IER9_9ROSI</name>
<gene>
    <name evidence="9" type="ORF">SLEP1_g13108</name>
</gene>
<keyword evidence="4 8" id="KW-0732">Signal</keyword>
<dbReference type="GO" id="GO:0016788">
    <property type="term" value="F:hydrolase activity, acting on ester bonds"/>
    <property type="evidence" value="ECO:0007669"/>
    <property type="project" value="InterPro"/>
</dbReference>
<dbReference type="Gene3D" id="3.40.50.1110">
    <property type="entry name" value="SGNH hydrolase"/>
    <property type="match status" value="2"/>
</dbReference>
<evidence type="ECO:0000256" key="7">
    <source>
        <dbReference type="ARBA" id="ARBA00023098"/>
    </source>
</evidence>
<protein>
    <recommendedName>
        <fullName evidence="11">GDSL esterase/lipase</fullName>
    </recommendedName>
</protein>
<keyword evidence="5" id="KW-0378">Hydrolase</keyword>
<evidence type="ECO:0000256" key="4">
    <source>
        <dbReference type="ARBA" id="ARBA00022729"/>
    </source>
</evidence>
<evidence type="ECO:0000313" key="9">
    <source>
        <dbReference type="EMBL" id="GKV00422.1"/>
    </source>
</evidence>
<comment type="similarity">
    <text evidence="2">Belongs to the 'GDSL' lipolytic enzyme family.</text>
</comment>
<sequence length="267" mass="28574">MEWFSLLVSFVTLSLFLHCTHAIPQVPCYFIFGDSLSDDGNNNGLSTLAKVNYPPYGVDYQQGPTGRFNNRKNIQDVIAEELGFSSPIPPFASAGNNILNGVNYASGAAGILPETGGVVTLYNDGARKFALFAIGQIGCTPYAVATFGTKGSPCVNAQNQAVGLFNEVLLSLVKELNTKMPDAKFTYISPYGFQSTGFVINASCCKLDKGGQLCLPNSVPCSNRSQYAYWDGVHPTEAINILAGNVAYGTKSTSDAYPFNLQSLALE</sequence>
<dbReference type="PANTHER" id="PTHR45650">
    <property type="entry name" value="GDSL-LIKE LIPASE/ACYLHYDROLASE-RELATED"/>
    <property type="match status" value="1"/>
</dbReference>
<comment type="subcellular location">
    <subcellularLocation>
        <location evidence="1">Secreted</location>
    </subcellularLocation>
</comment>
<dbReference type="EMBL" id="BPVZ01000015">
    <property type="protein sequence ID" value="GKV00422.1"/>
    <property type="molecule type" value="Genomic_DNA"/>
</dbReference>
<dbReference type="GO" id="GO:0016042">
    <property type="term" value="P:lipid catabolic process"/>
    <property type="evidence" value="ECO:0007669"/>
    <property type="project" value="UniProtKB-KW"/>
</dbReference>
<dbReference type="InterPro" id="IPR051238">
    <property type="entry name" value="GDSL_esterase/lipase"/>
</dbReference>
<evidence type="ECO:0000313" key="10">
    <source>
        <dbReference type="Proteomes" id="UP001054252"/>
    </source>
</evidence>
<evidence type="ECO:0000256" key="6">
    <source>
        <dbReference type="ARBA" id="ARBA00022963"/>
    </source>
</evidence>
<keyword evidence="3" id="KW-0964">Secreted</keyword>
<feature type="chain" id="PRO_5043842756" description="GDSL esterase/lipase" evidence="8">
    <location>
        <begin position="23"/>
        <end position="267"/>
    </location>
</feature>
<dbReference type="InterPro" id="IPR036514">
    <property type="entry name" value="SGNH_hydro_sf"/>
</dbReference>
<organism evidence="9 10">
    <name type="scientific">Rubroshorea leprosula</name>
    <dbReference type="NCBI Taxonomy" id="152421"/>
    <lineage>
        <taxon>Eukaryota</taxon>
        <taxon>Viridiplantae</taxon>
        <taxon>Streptophyta</taxon>
        <taxon>Embryophyta</taxon>
        <taxon>Tracheophyta</taxon>
        <taxon>Spermatophyta</taxon>
        <taxon>Magnoliopsida</taxon>
        <taxon>eudicotyledons</taxon>
        <taxon>Gunneridae</taxon>
        <taxon>Pentapetalae</taxon>
        <taxon>rosids</taxon>
        <taxon>malvids</taxon>
        <taxon>Malvales</taxon>
        <taxon>Dipterocarpaceae</taxon>
        <taxon>Rubroshorea</taxon>
    </lineage>
</organism>
<evidence type="ECO:0000256" key="2">
    <source>
        <dbReference type="ARBA" id="ARBA00008668"/>
    </source>
</evidence>
<comment type="caution">
    <text evidence="9">The sequence shown here is derived from an EMBL/GenBank/DDBJ whole genome shotgun (WGS) entry which is preliminary data.</text>
</comment>
<dbReference type="PANTHER" id="PTHR45650:SF3">
    <property type="entry name" value="OS01G0748500 PROTEIN"/>
    <property type="match status" value="1"/>
</dbReference>
<evidence type="ECO:0000256" key="1">
    <source>
        <dbReference type="ARBA" id="ARBA00004613"/>
    </source>
</evidence>
<evidence type="ECO:0000256" key="8">
    <source>
        <dbReference type="SAM" id="SignalP"/>
    </source>
</evidence>
<feature type="signal peptide" evidence="8">
    <location>
        <begin position="1"/>
        <end position="22"/>
    </location>
</feature>
<evidence type="ECO:0000256" key="3">
    <source>
        <dbReference type="ARBA" id="ARBA00022525"/>
    </source>
</evidence>
<accession>A0AAV5IER9</accession>
<reference evidence="9 10" key="1">
    <citation type="journal article" date="2021" name="Commun. Biol.">
        <title>The genome of Shorea leprosula (Dipterocarpaceae) highlights the ecological relevance of drought in aseasonal tropical rainforests.</title>
        <authorList>
            <person name="Ng K.K.S."/>
            <person name="Kobayashi M.J."/>
            <person name="Fawcett J.A."/>
            <person name="Hatakeyama M."/>
            <person name="Paape T."/>
            <person name="Ng C.H."/>
            <person name="Ang C.C."/>
            <person name="Tnah L.H."/>
            <person name="Lee C.T."/>
            <person name="Nishiyama T."/>
            <person name="Sese J."/>
            <person name="O'Brien M.J."/>
            <person name="Copetti D."/>
            <person name="Mohd Noor M.I."/>
            <person name="Ong R.C."/>
            <person name="Putra M."/>
            <person name="Sireger I.Z."/>
            <person name="Indrioko S."/>
            <person name="Kosugi Y."/>
            <person name="Izuno A."/>
            <person name="Isagi Y."/>
            <person name="Lee S.L."/>
            <person name="Shimizu K.K."/>
        </authorList>
    </citation>
    <scope>NUCLEOTIDE SEQUENCE [LARGE SCALE GENOMIC DNA]</scope>
    <source>
        <strain evidence="9">214</strain>
    </source>
</reference>
<dbReference type="GO" id="GO:0005576">
    <property type="term" value="C:extracellular region"/>
    <property type="evidence" value="ECO:0007669"/>
    <property type="project" value="UniProtKB-SubCell"/>
</dbReference>
<evidence type="ECO:0000256" key="5">
    <source>
        <dbReference type="ARBA" id="ARBA00022801"/>
    </source>
</evidence>
<proteinExistence type="inferred from homology"/>